<protein>
    <recommendedName>
        <fullName evidence="3">HNH endonuclease 5 domain-containing protein</fullName>
    </recommendedName>
</protein>
<evidence type="ECO:0000313" key="1">
    <source>
        <dbReference type="EMBL" id="OME23532.1"/>
    </source>
</evidence>
<dbReference type="RefSeq" id="WP_076133518.1">
    <property type="nucleotide sequence ID" value="NZ_MPTO01000003.1"/>
</dbReference>
<reference evidence="1 2" key="1">
    <citation type="submission" date="2016-10" db="EMBL/GenBank/DDBJ databases">
        <title>Paenibacillus species isolates.</title>
        <authorList>
            <person name="Beno S.M."/>
        </authorList>
    </citation>
    <scope>NUCLEOTIDE SEQUENCE [LARGE SCALE GENOMIC DNA]</scope>
    <source>
        <strain evidence="1 2">FSL H7-0918</strain>
    </source>
</reference>
<gene>
    <name evidence="1" type="ORF">BSK47_03490</name>
</gene>
<organism evidence="1 2">
    <name type="scientific">Paenibacillus odorifer</name>
    <dbReference type="NCBI Taxonomy" id="189426"/>
    <lineage>
        <taxon>Bacteria</taxon>
        <taxon>Bacillati</taxon>
        <taxon>Bacillota</taxon>
        <taxon>Bacilli</taxon>
        <taxon>Bacillales</taxon>
        <taxon>Paenibacillaceae</taxon>
        <taxon>Paenibacillus</taxon>
    </lineage>
</organism>
<proteinExistence type="predicted"/>
<accession>A0AB36JKD8</accession>
<comment type="caution">
    <text evidence="1">The sequence shown here is derived from an EMBL/GenBank/DDBJ whole genome shotgun (WGS) entry which is preliminary data.</text>
</comment>
<sequence>MSYHLVDIIQHRIAEDRATHNDQKLVIQRFNKQCIFCGSRDNDFPEEHLLPEGLGNNTYFTKNMECKVCNEIISVHEGDLVRLLELDRILALGDKKKGNPKFKKSSESPSYIVSDKGLNRVYVGIDQSENHIKLNISNDLSLGALTITNRVIRLVGICKALTHMGWPFLIDQFSKLTYIPSWLINKLALSSLNLEIIQAISEQGTGIPVVQLEIWEHEDTDSEFPYLISYYYGFTVVQFYLPKKPDINTVPEWQGSNGLRWIKGESEYETRITCSKIFNVREDSCFTQTLTCLFEPAGVNENTDGSIYFKQAKTIQIIREFN</sequence>
<evidence type="ECO:0000313" key="2">
    <source>
        <dbReference type="Proteomes" id="UP000187323"/>
    </source>
</evidence>
<dbReference type="EMBL" id="MPTO01000003">
    <property type="protein sequence ID" value="OME23532.1"/>
    <property type="molecule type" value="Genomic_DNA"/>
</dbReference>
<dbReference type="Proteomes" id="UP000187323">
    <property type="component" value="Unassembled WGS sequence"/>
</dbReference>
<dbReference type="AlphaFoldDB" id="A0AB36JKD8"/>
<evidence type="ECO:0008006" key="3">
    <source>
        <dbReference type="Google" id="ProtNLM"/>
    </source>
</evidence>
<name>A0AB36JKD8_9BACL</name>